<evidence type="ECO:0000313" key="2">
    <source>
        <dbReference type="Proteomes" id="UP000244855"/>
    </source>
</evidence>
<keyword evidence="2" id="KW-1185">Reference proteome</keyword>
<evidence type="ECO:0000313" key="1">
    <source>
        <dbReference type="EMBL" id="PVH96586.1"/>
    </source>
</evidence>
<dbReference type="AlphaFoldDB" id="A0A2V1DEI8"/>
<name>A0A2V1DEI8_9PLEO</name>
<organism evidence="1 2">
    <name type="scientific">Periconia macrospinosa</name>
    <dbReference type="NCBI Taxonomy" id="97972"/>
    <lineage>
        <taxon>Eukaryota</taxon>
        <taxon>Fungi</taxon>
        <taxon>Dikarya</taxon>
        <taxon>Ascomycota</taxon>
        <taxon>Pezizomycotina</taxon>
        <taxon>Dothideomycetes</taxon>
        <taxon>Pleosporomycetidae</taxon>
        <taxon>Pleosporales</taxon>
        <taxon>Massarineae</taxon>
        <taxon>Periconiaceae</taxon>
        <taxon>Periconia</taxon>
    </lineage>
</organism>
<reference evidence="1 2" key="1">
    <citation type="journal article" date="2018" name="Sci. Rep.">
        <title>Comparative genomics provides insights into the lifestyle and reveals functional heterogeneity of dark septate endophytic fungi.</title>
        <authorList>
            <person name="Knapp D.G."/>
            <person name="Nemeth J.B."/>
            <person name="Barry K."/>
            <person name="Hainaut M."/>
            <person name="Henrissat B."/>
            <person name="Johnson J."/>
            <person name="Kuo A."/>
            <person name="Lim J.H.P."/>
            <person name="Lipzen A."/>
            <person name="Nolan M."/>
            <person name="Ohm R.A."/>
            <person name="Tamas L."/>
            <person name="Grigoriev I.V."/>
            <person name="Spatafora J.W."/>
            <person name="Nagy L.G."/>
            <person name="Kovacs G.M."/>
        </authorList>
    </citation>
    <scope>NUCLEOTIDE SEQUENCE [LARGE SCALE GENOMIC DNA]</scope>
    <source>
        <strain evidence="1 2">DSE2036</strain>
    </source>
</reference>
<dbReference type="EMBL" id="KZ805460">
    <property type="protein sequence ID" value="PVH96586.1"/>
    <property type="molecule type" value="Genomic_DNA"/>
</dbReference>
<proteinExistence type="predicted"/>
<sequence length="74" mass="8028">MSSASTLANLGVSILTAARLSGGVLESRPSGPYPLTALISRYFLQRAECQRRHHVVSSYLHAKAKTDGQNLLEM</sequence>
<accession>A0A2V1DEI8</accession>
<gene>
    <name evidence="1" type="ORF">DM02DRAFT_115065</name>
</gene>
<protein>
    <submittedName>
        <fullName evidence="1">Uncharacterized protein</fullName>
    </submittedName>
</protein>
<dbReference type="Proteomes" id="UP000244855">
    <property type="component" value="Unassembled WGS sequence"/>
</dbReference>